<dbReference type="AlphaFoldDB" id="A0A1U7DAK4"/>
<dbReference type="EMBL" id="CP014796">
    <property type="protein sequence ID" value="APX25106.1"/>
    <property type="molecule type" value="Genomic_DNA"/>
</dbReference>
<evidence type="ECO:0000313" key="2">
    <source>
        <dbReference type="Proteomes" id="UP000186559"/>
    </source>
</evidence>
<dbReference type="Pfam" id="PF07386">
    <property type="entry name" value="DUF1499"/>
    <property type="match status" value="1"/>
</dbReference>
<dbReference type="InterPro" id="IPR010865">
    <property type="entry name" value="DUF1499"/>
</dbReference>
<evidence type="ECO:0000313" key="1">
    <source>
        <dbReference type="EMBL" id="APX25106.1"/>
    </source>
</evidence>
<proteinExistence type="predicted"/>
<evidence type="ECO:0008006" key="3">
    <source>
        <dbReference type="Google" id="ProtNLM"/>
    </source>
</evidence>
<dbReference type="KEGG" id="tpro:Ga0080559_TMP4310"/>
<keyword evidence="2" id="KW-1185">Reference proteome</keyword>
<dbReference type="STRING" id="1229727.Ga0080559_TMP4310"/>
<dbReference type="Proteomes" id="UP000186559">
    <property type="component" value="Chromosome"/>
</dbReference>
<protein>
    <recommendedName>
        <fullName evidence="3">DUF1499 protein</fullName>
    </recommendedName>
</protein>
<name>A0A1U7DAK4_9RHOB</name>
<dbReference type="OrthoDB" id="8479024at2"/>
<gene>
    <name evidence="1" type="ORF">Ga0080559_TMP4310</name>
</gene>
<sequence length="136" mass="15240">MRIFFWLVLLAVIGGLAWIRLAPSDPAVWHVDPKVTAAQDLAGGVRRRIPGDETTFEALHRIILETPRTEVLAGSPSEGRVTYITRSMWFGFPDYTTVQLEDDGLEIYGRLRFGQSDQGVNRARVEGWLDRIGAAD</sequence>
<organism evidence="1 2">
    <name type="scientific">Salipiger profundus</name>
    <dbReference type="NCBI Taxonomy" id="1229727"/>
    <lineage>
        <taxon>Bacteria</taxon>
        <taxon>Pseudomonadati</taxon>
        <taxon>Pseudomonadota</taxon>
        <taxon>Alphaproteobacteria</taxon>
        <taxon>Rhodobacterales</taxon>
        <taxon>Roseobacteraceae</taxon>
        <taxon>Salipiger</taxon>
    </lineage>
</organism>
<accession>A0A1U7DAK4</accession>
<reference evidence="1 2" key="1">
    <citation type="submission" date="2016-03" db="EMBL/GenBank/DDBJ databases">
        <title>Deep-sea bacteria in the southern Pacific.</title>
        <authorList>
            <person name="Tang K."/>
        </authorList>
    </citation>
    <scope>NUCLEOTIDE SEQUENCE [LARGE SCALE GENOMIC DNA]</scope>
    <source>
        <strain evidence="1 2">JLT2016</strain>
    </source>
</reference>
<dbReference type="RefSeq" id="WP_017469535.1">
    <property type="nucleotide sequence ID" value="NZ_BMEW01000006.1"/>
</dbReference>